<keyword evidence="3" id="KW-1185">Reference proteome</keyword>
<gene>
    <name evidence="2" type="ORF">I9W95_10025</name>
</gene>
<organism evidence="2 3">
    <name type="scientific">Thalassolituus marinus</name>
    <dbReference type="NCBI Taxonomy" id="671053"/>
    <lineage>
        <taxon>Bacteria</taxon>
        <taxon>Pseudomonadati</taxon>
        <taxon>Pseudomonadota</taxon>
        <taxon>Gammaproteobacteria</taxon>
        <taxon>Oceanospirillales</taxon>
        <taxon>Oceanospirillaceae</taxon>
        <taxon>Thalassolituus</taxon>
    </lineage>
</organism>
<comment type="caution">
    <text evidence="2">The sequence shown here is derived from an EMBL/GenBank/DDBJ whole genome shotgun (WGS) entry which is preliminary data.</text>
</comment>
<evidence type="ECO:0000313" key="3">
    <source>
        <dbReference type="Proteomes" id="UP000714380"/>
    </source>
</evidence>
<dbReference type="Proteomes" id="UP000714380">
    <property type="component" value="Unassembled WGS sequence"/>
</dbReference>
<dbReference type="InterPro" id="IPR009875">
    <property type="entry name" value="PilZ_domain"/>
</dbReference>
<evidence type="ECO:0000313" key="2">
    <source>
        <dbReference type="EMBL" id="MCA6063945.1"/>
    </source>
</evidence>
<name>A0ABS7ZTR5_9GAMM</name>
<dbReference type="RefSeq" id="WP_225674440.1">
    <property type="nucleotide sequence ID" value="NZ_JAEDAH010000049.1"/>
</dbReference>
<reference evidence="2 3" key="1">
    <citation type="submission" date="2020-12" db="EMBL/GenBank/DDBJ databases">
        <title>Novel Thalassolituus-related marine hydrocarbonoclastic bacteria mediated algae-derived hydrocarbons mineralization in twilight zone of the northern South China Sea.</title>
        <authorList>
            <person name="Dong C."/>
        </authorList>
    </citation>
    <scope>NUCLEOTIDE SEQUENCE [LARGE SCALE GENOMIC DNA]</scope>
    <source>
        <strain evidence="2 3">IMCC1826</strain>
    </source>
</reference>
<proteinExistence type="predicted"/>
<sequence length="124" mass="13741">MQANERRFRQRYNASPLTIEVRSLNWLGRPSRPFAAQARNFAIGGMGILTANKLKPGKRLLINLANSDHRLQAIPAVVLRCDQAGDDFICALKFALGELPEPASRAVYTVLQRLEGTLKQPEAA</sequence>
<accession>A0ABS7ZTR5</accession>
<feature type="domain" description="PilZ" evidence="1">
    <location>
        <begin position="6"/>
        <end position="94"/>
    </location>
</feature>
<dbReference type="EMBL" id="JAEDAH010000049">
    <property type="protein sequence ID" value="MCA6063945.1"/>
    <property type="molecule type" value="Genomic_DNA"/>
</dbReference>
<evidence type="ECO:0000259" key="1">
    <source>
        <dbReference type="Pfam" id="PF07238"/>
    </source>
</evidence>
<protein>
    <submittedName>
        <fullName evidence="2">PilZ domain-containing protein</fullName>
    </submittedName>
</protein>
<dbReference type="Pfam" id="PF07238">
    <property type="entry name" value="PilZ"/>
    <property type="match status" value="1"/>
</dbReference>